<dbReference type="EMBL" id="VBUT01000007">
    <property type="protein sequence ID" value="TLF76088.1"/>
    <property type="molecule type" value="Genomic_DNA"/>
</dbReference>
<evidence type="ECO:0000313" key="1">
    <source>
        <dbReference type="EMBL" id="TLF76088.1"/>
    </source>
</evidence>
<organism evidence="1 2">
    <name type="scientific">Nocardia cyriacigeorgica</name>
    <dbReference type="NCBI Taxonomy" id="135487"/>
    <lineage>
        <taxon>Bacteria</taxon>
        <taxon>Bacillati</taxon>
        <taxon>Actinomycetota</taxon>
        <taxon>Actinomycetes</taxon>
        <taxon>Mycobacteriales</taxon>
        <taxon>Nocardiaceae</taxon>
        <taxon>Nocardia</taxon>
    </lineage>
</organism>
<dbReference type="Proteomes" id="UP000306378">
    <property type="component" value="Unassembled WGS sequence"/>
</dbReference>
<comment type="caution">
    <text evidence="1">The sequence shown here is derived from an EMBL/GenBank/DDBJ whole genome shotgun (WGS) entry which is preliminary data.</text>
</comment>
<gene>
    <name evidence="1" type="ORF">FEK34_19330</name>
</gene>
<sequence>MRLRFLGKGGSNTNGCPSLYVTDQESYLIQGWVTGRSGTVEIPHLLLGFTEPDTFVGSAMLDTGRGTFTVSGRPVTDDETLGQLDLAEDEIAIEVPMNRRTFYGVAAER</sequence>
<protein>
    <submittedName>
        <fullName evidence="1">Uncharacterized protein</fullName>
    </submittedName>
</protein>
<reference evidence="1 2" key="1">
    <citation type="submission" date="2019-05" db="EMBL/GenBank/DDBJ databases">
        <title>Genomes sequences of two Nocardia cyriacigeorgica environmental isolates, type strains Nocardia asteroides ATCC 19247 and Nocardia cyriacigeorgica DSM 44484.</title>
        <authorList>
            <person name="Vautrin F."/>
            <person name="Bergeron E."/>
            <person name="Dubost A."/>
            <person name="Abrouk D."/>
            <person name="Rodriguez Nava V."/>
            <person name="Pujic P."/>
        </authorList>
    </citation>
    <scope>NUCLEOTIDE SEQUENCE [LARGE SCALE GENOMIC DNA]</scope>
    <source>
        <strain evidence="1 2">EML 446</strain>
    </source>
</reference>
<dbReference type="AlphaFoldDB" id="A0A5R8NK88"/>
<evidence type="ECO:0000313" key="2">
    <source>
        <dbReference type="Proteomes" id="UP000306378"/>
    </source>
</evidence>
<accession>A0A5R8NK88</accession>
<name>A0A5R8NK88_9NOCA</name>
<proteinExistence type="predicted"/>